<dbReference type="AlphaFoldDB" id="A0A9X0CCT8"/>
<dbReference type="InterPro" id="IPR050628">
    <property type="entry name" value="SNF2_RAD54_helicase_TF"/>
</dbReference>
<keyword evidence="8" id="KW-1185">Reference proteome</keyword>
<protein>
    <submittedName>
        <fullName evidence="7">Uncharacterized protein</fullName>
    </submittedName>
</protein>
<comment type="caution">
    <text evidence="7">The sequence shown here is derived from an EMBL/GenBank/DDBJ whole genome shotgun (WGS) entry which is preliminary data.</text>
</comment>
<dbReference type="InterPro" id="IPR027417">
    <property type="entry name" value="P-loop_NTPase"/>
</dbReference>
<dbReference type="Gene3D" id="3.40.50.10810">
    <property type="entry name" value="Tandem AAA-ATPase domain"/>
    <property type="match status" value="2"/>
</dbReference>
<dbReference type="PROSITE" id="PS51192">
    <property type="entry name" value="HELICASE_ATP_BIND_1"/>
    <property type="match status" value="1"/>
</dbReference>
<evidence type="ECO:0000313" key="8">
    <source>
        <dbReference type="Proteomes" id="UP001149954"/>
    </source>
</evidence>
<keyword evidence="1" id="KW-0547">Nucleotide-binding</keyword>
<accession>A0A9X0CCT8</accession>
<dbReference type="GO" id="GO:0008094">
    <property type="term" value="F:ATP-dependent activity, acting on DNA"/>
    <property type="evidence" value="ECO:0007669"/>
    <property type="project" value="TreeGrafter"/>
</dbReference>
<name>A0A9X0CCT8_9EURO</name>
<evidence type="ECO:0000313" key="7">
    <source>
        <dbReference type="EMBL" id="KAJ5520813.1"/>
    </source>
</evidence>
<evidence type="ECO:0000256" key="2">
    <source>
        <dbReference type="ARBA" id="ARBA00022801"/>
    </source>
</evidence>
<dbReference type="Proteomes" id="UP001149954">
    <property type="component" value="Unassembled WGS sequence"/>
</dbReference>
<dbReference type="InterPro" id="IPR000330">
    <property type="entry name" value="SNF2_N"/>
</dbReference>
<dbReference type="Pfam" id="PF00176">
    <property type="entry name" value="SNF2-rel_dom"/>
    <property type="match status" value="1"/>
</dbReference>
<feature type="domain" description="Helicase C-terminal" evidence="6">
    <location>
        <begin position="427"/>
        <end position="569"/>
    </location>
</feature>
<reference evidence="7" key="1">
    <citation type="submission" date="2022-12" db="EMBL/GenBank/DDBJ databases">
        <authorList>
            <person name="Petersen C."/>
        </authorList>
    </citation>
    <scope>NUCLEOTIDE SEQUENCE</scope>
    <source>
        <strain evidence="7">IBT 29495</strain>
    </source>
</reference>
<dbReference type="PANTHER" id="PTHR45626:SF52">
    <property type="entry name" value="SINGLE-STRANDED DNA-DEPENDENT ATPASE (EUROFUNG)"/>
    <property type="match status" value="1"/>
</dbReference>
<keyword evidence="2" id="KW-0378">Hydrolase</keyword>
<evidence type="ECO:0000259" key="5">
    <source>
        <dbReference type="PROSITE" id="PS51192"/>
    </source>
</evidence>
<gene>
    <name evidence="7" type="ORF">N7463_001266</name>
</gene>
<evidence type="ECO:0000256" key="1">
    <source>
        <dbReference type="ARBA" id="ARBA00022741"/>
    </source>
</evidence>
<dbReference type="GO" id="GO:0016787">
    <property type="term" value="F:hydrolase activity"/>
    <property type="evidence" value="ECO:0007669"/>
    <property type="project" value="UniProtKB-KW"/>
</dbReference>
<dbReference type="PANTHER" id="PTHR45626">
    <property type="entry name" value="TRANSCRIPTION TERMINATION FACTOR 2-RELATED"/>
    <property type="match status" value="1"/>
</dbReference>
<dbReference type="GO" id="GO:0005634">
    <property type="term" value="C:nucleus"/>
    <property type="evidence" value="ECO:0007669"/>
    <property type="project" value="TreeGrafter"/>
</dbReference>
<sequence>MKPGGLWIHDNSSWDRSWWVALNCSFKASYRHKITGAKSHIATDMLGGILADDMGLGKTLTMVAAITSSVSHAESYANGILQNTAMMQAAGKIPAKSTLVIVPSPLLTTYGTIATEFNRGGGALNHFRWYRLVLDEAHIIRNSSTQTFKAVMNLSAAIRWCMSGTPVQNSLDDLESLVKFLRVPVLDDSSTFRRFITGTSLAGNTPKPKHDNLRVLLGSICLRRNTSILSELGVSFQVHRPVLSASESRAYRALETACKERIKAAVSFKRGKGEPRIVLTAILLLRIFCNTGINSTLTLENFVQQSKTDEISSLKLQSGETVCMECNTDMPPLATDCTPNKMHLLDSLICHECMARNLIPADHTSSSRDLLDSGCEAANAAQGQGQSASTRRSGETPHSSQPTYPSKLMALLADIKEHYSEEKRFDNLPAKALACTANMPFSIVFSYWRRTLDLVGHLFNEEGITYCRVDGAVHSLQRKKVLQRFHEDPLTRVLLITQGTGSVGLNNLSVASRVHILEPQWNPSIENQAIGRVLRLGQDKRVFVVRYVVQGTIEEASSGRNPAGRQVDL</sequence>
<feature type="region of interest" description="Disordered" evidence="4">
    <location>
        <begin position="381"/>
        <end position="404"/>
    </location>
</feature>
<dbReference type="Gene3D" id="3.40.50.300">
    <property type="entry name" value="P-loop containing nucleotide triphosphate hydrolases"/>
    <property type="match status" value="1"/>
</dbReference>
<dbReference type="CDD" id="cd18793">
    <property type="entry name" value="SF2_C_SNF"/>
    <property type="match status" value="1"/>
</dbReference>
<dbReference type="OrthoDB" id="448448at2759"/>
<proteinExistence type="predicted"/>
<dbReference type="EMBL" id="JAPWDS010000001">
    <property type="protein sequence ID" value="KAJ5520813.1"/>
    <property type="molecule type" value="Genomic_DNA"/>
</dbReference>
<feature type="domain" description="Helicase ATP-binding" evidence="5">
    <location>
        <begin position="39"/>
        <end position="184"/>
    </location>
</feature>
<dbReference type="Pfam" id="PF00271">
    <property type="entry name" value="Helicase_C"/>
    <property type="match status" value="1"/>
</dbReference>
<dbReference type="InterPro" id="IPR001650">
    <property type="entry name" value="Helicase_C-like"/>
</dbReference>
<dbReference type="SMART" id="SM00487">
    <property type="entry name" value="DEXDc"/>
    <property type="match status" value="1"/>
</dbReference>
<keyword evidence="3" id="KW-0067">ATP-binding</keyword>
<dbReference type="SMART" id="SM00490">
    <property type="entry name" value="HELICc"/>
    <property type="match status" value="1"/>
</dbReference>
<dbReference type="InterPro" id="IPR038718">
    <property type="entry name" value="SNF2-like_sf"/>
</dbReference>
<dbReference type="InterPro" id="IPR014001">
    <property type="entry name" value="Helicase_ATP-bd"/>
</dbReference>
<dbReference type="InterPro" id="IPR049730">
    <property type="entry name" value="SNF2/RAD54-like_C"/>
</dbReference>
<dbReference type="GO" id="GO:0006281">
    <property type="term" value="P:DNA repair"/>
    <property type="evidence" value="ECO:0007669"/>
    <property type="project" value="TreeGrafter"/>
</dbReference>
<evidence type="ECO:0000256" key="4">
    <source>
        <dbReference type="SAM" id="MobiDB-lite"/>
    </source>
</evidence>
<dbReference type="PROSITE" id="PS51194">
    <property type="entry name" value="HELICASE_CTER"/>
    <property type="match status" value="1"/>
</dbReference>
<organism evidence="7 8">
    <name type="scientific">Penicillium fimorum</name>
    <dbReference type="NCBI Taxonomy" id="1882269"/>
    <lineage>
        <taxon>Eukaryota</taxon>
        <taxon>Fungi</taxon>
        <taxon>Dikarya</taxon>
        <taxon>Ascomycota</taxon>
        <taxon>Pezizomycotina</taxon>
        <taxon>Eurotiomycetes</taxon>
        <taxon>Eurotiomycetidae</taxon>
        <taxon>Eurotiales</taxon>
        <taxon>Aspergillaceae</taxon>
        <taxon>Penicillium</taxon>
    </lineage>
</organism>
<dbReference type="GO" id="GO:0005524">
    <property type="term" value="F:ATP binding"/>
    <property type="evidence" value="ECO:0007669"/>
    <property type="project" value="UniProtKB-KW"/>
</dbReference>
<evidence type="ECO:0000259" key="6">
    <source>
        <dbReference type="PROSITE" id="PS51194"/>
    </source>
</evidence>
<reference evidence="7" key="2">
    <citation type="journal article" date="2023" name="IMA Fungus">
        <title>Comparative genomic study of the Penicillium genus elucidates a diverse pangenome and 15 lateral gene transfer events.</title>
        <authorList>
            <person name="Petersen C."/>
            <person name="Sorensen T."/>
            <person name="Nielsen M.R."/>
            <person name="Sondergaard T.E."/>
            <person name="Sorensen J.L."/>
            <person name="Fitzpatrick D.A."/>
            <person name="Frisvad J.C."/>
            <person name="Nielsen K.L."/>
        </authorList>
    </citation>
    <scope>NUCLEOTIDE SEQUENCE</scope>
    <source>
        <strain evidence="7">IBT 29495</strain>
    </source>
</reference>
<evidence type="ECO:0000256" key="3">
    <source>
        <dbReference type="ARBA" id="ARBA00022840"/>
    </source>
</evidence>
<dbReference type="CDD" id="cd18008">
    <property type="entry name" value="DEXDc_SHPRH-like"/>
    <property type="match status" value="1"/>
</dbReference>
<dbReference type="SUPFAM" id="SSF52540">
    <property type="entry name" value="P-loop containing nucleoside triphosphate hydrolases"/>
    <property type="match status" value="2"/>
</dbReference>